<reference evidence="3" key="1">
    <citation type="journal article" date="2019" name="Sci. Rep.">
        <title>Draft genome of Tanacetum cinerariifolium, the natural source of mosquito coil.</title>
        <authorList>
            <person name="Yamashiro T."/>
            <person name="Shiraishi A."/>
            <person name="Satake H."/>
            <person name="Nakayama K."/>
        </authorList>
    </citation>
    <scope>NUCLEOTIDE SEQUENCE</scope>
</reference>
<proteinExistence type="predicted"/>
<feature type="region of interest" description="Disordered" evidence="2">
    <location>
        <begin position="155"/>
        <end position="201"/>
    </location>
</feature>
<organism evidence="3">
    <name type="scientific">Tanacetum cinerariifolium</name>
    <name type="common">Dalmatian daisy</name>
    <name type="synonym">Chrysanthemum cinerariifolium</name>
    <dbReference type="NCBI Taxonomy" id="118510"/>
    <lineage>
        <taxon>Eukaryota</taxon>
        <taxon>Viridiplantae</taxon>
        <taxon>Streptophyta</taxon>
        <taxon>Embryophyta</taxon>
        <taxon>Tracheophyta</taxon>
        <taxon>Spermatophyta</taxon>
        <taxon>Magnoliopsida</taxon>
        <taxon>eudicotyledons</taxon>
        <taxon>Gunneridae</taxon>
        <taxon>Pentapetalae</taxon>
        <taxon>asterids</taxon>
        <taxon>campanulids</taxon>
        <taxon>Asterales</taxon>
        <taxon>Asteraceae</taxon>
        <taxon>Asteroideae</taxon>
        <taxon>Anthemideae</taxon>
        <taxon>Anthemidinae</taxon>
        <taxon>Tanacetum</taxon>
    </lineage>
</organism>
<accession>A0A6L2JEZ0</accession>
<dbReference type="EMBL" id="BKCJ010000696">
    <property type="protein sequence ID" value="GEU35486.1"/>
    <property type="molecule type" value="Genomic_DNA"/>
</dbReference>
<evidence type="ECO:0000313" key="3">
    <source>
        <dbReference type="EMBL" id="GEU35486.1"/>
    </source>
</evidence>
<protein>
    <recommendedName>
        <fullName evidence="4">Transposase (Putative), gypsy type</fullName>
    </recommendedName>
</protein>
<dbReference type="AlphaFoldDB" id="A0A6L2JEZ0"/>
<feature type="compositionally biased region" description="Low complexity" evidence="2">
    <location>
        <begin position="192"/>
        <end position="201"/>
    </location>
</feature>
<gene>
    <name evidence="3" type="ORF">Tci_007464</name>
</gene>
<evidence type="ECO:0000256" key="2">
    <source>
        <dbReference type="SAM" id="MobiDB-lite"/>
    </source>
</evidence>
<comment type="caution">
    <text evidence="3">The sequence shown here is derived from an EMBL/GenBank/DDBJ whole genome shotgun (WGS) entry which is preliminary data.</text>
</comment>
<keyword evidence="1" id="KW-0175">Coiled coil</keyword>
<name>A0A6L2JEZ0_TANCI</name>
<evidence type="ECO:0008006" key="4">
    <source>
        <dbReference type="Google" id="ProtNLM"/>
    </source>
</evidence>
<evidence type="ECO:0000256" key="1">
    <source>
        <dbReference type="SAM" id="Coils"/>
    </source>
</evidence>
<feature type="coiled-coil region" evidence="1">
    <location>
        <begin position="327"/>
        <end position="429"/>
    </location>
</feature>
<sequence>MGLIYDIKSTLTQTALDAFCEKYHVPGAVHPELPGPNQSIRNSPADMDLFAFIRHADPTEVRIGKKQIKDGQTPLLDSTRGRVVSLAVGDDRVGPSIPVVHGDHNDEVDNVGTHGLNKEGSDTELRYQNEEGGHVVQDEGVNIMADDEIQAIVVDKPKGTRRKRKAASGASGSILPPKKLKEDHGTFSDTGSNSSHHSSANAVDVEVSSFDRYYVLPIPVMTMVLSTSATAGASTILVFGTGTRPVHRSIFWPSLLLVQSGQMLSIYVPKWNVINDYALHEPKACRSVVDHLAPLTCLGAEVRMRCEHNLMERKRFKDKCARHCDFLKKKDIEITDLKAQLSLKEAEATEAIRLHGQEEKGVLDGKVEALESAAVSKETELASLTTQTAKLTQDLSSMQLSFDELSIKAASLESQKDNLTDQVSLLETTCSGLCDQVFGYELFKEQFETVQDEQVKVLSDRVAELDPELMSMDIHLDEEFYPRFLTIIAGRYWILSRGITLATELVAGIGHGKAGRGLTDDAAYDPSAEAKYVFVFLTFRNLDFEFLSLLESQKDACIADIIDSLRLEGLVVETQRSTVHAHVQKVKEGALCHRLSIFDAMGPLVDPLSFENLVGEASASGVLVTVAVTTGLSTTFSHTSFVPPISVANYGMPDAEPQPEASHSLKIIFEQETLETSSENPATMLSAIHTVPSHLSPSFSSSSAWLASLFRYTSFRPYVSENGVSSLLDLIMASVCSFHQTIGLRMFDEGKALADA</sequence>